<dbReference type="PANTHER" id="PTHR18968:SF129">
    <property type="entry name" value="ACETOLACTATE SYNTHASE"/>
    <property type="match status" value="1"/>
</dbReference>
<dbReference type="CDD" id="cd02010">
    <property type="entry name" value="TPP_ALS"/>
    <property type="match status" value="1"/>
</dbReference>
<dbReference type="GO" id="GO:0003984">
    <property type="term" value="F:acetolactate synthase activity"/>
    <property type="evidence" value="ECO:0007669"/>
    <property type="project" value="UniProtKB-EC"/>
</dbReference>
<dbReference type="GO" id="GO:0030976">
    <property type="term" value="F:thiamine pyrophosphate binding"/>
    <property type="evidence" value="ECO:0007669"/>
    <property type="project" value="InterPro"/>
</dbReference>
<evidence type="ECO:0000313" key="7">
    <source>
        <dbReference type="EMBL" id="QDT07958.1"/>
    </source>
</evidence>
<dbReference type="FunFam" id="3.40.50.970:FF:000007">
    <property type="entry name" value="Acetolactate synthase"/>
    <property type="match status" value="1"/>
</dbReference>
<comment type="similarity">
    <text evidence="1 3">Belongs to the TPP enzyme family.</text>
</comment>
<sequence length="546" mass="59821">MKASELFLRALEAEGVEYIFGIPGEENLDFLDSLSRSSIRLILTRHEQAAGFMAATYGRLTGKVGVCLSTLGPGATNFVTAAAYAQLGGMPMLMITGQKPVKSSKQGQFQIVDIVDMMRPLTKYTHQLVSASNIPFRVREAFRLAMEEKPGATHLELPEDIAAEEVDTLPHAASYVRRPIAEGKSIRAAVQMIQNAKHPLLLIGAGANRKLTRRTLGKLIAKTGIPFATTQMGKGVVDENHELFLGNTALSSGDFVHRAVDSADLIINVGHDVVEKPPFFMKQGGVQVIHINFSSAAVDPVYFPQTEVVGDIANSIWQISESITPSTDWCFDRFMKVKSVAVAHLTDGSDDPRFPIYPQRLVADVRKVMPDDGIIALDNGVYKIWFARNYPASDPNTVLLDNALATMGAGLPSAMAARLVYPDRKVMAICGDGGFMMNSQELETAVRLKMQLVILVLRDNAYGMIKWKQSHMGLADYGLDYGNPDFVKYAEAYGAKGYRISNSGELLDVMQKCHDSDGVHLIEVPVDYSENDQILNHDIKRLSAAV</sequence>
<dbReference type="PANTHER" id="PTHR18968">
    <property type="entry name" value="THIAMINE PYROPHOSPHATE ENZYMES"/>
    <property type="match status" value="1"/>
</dbReference>
<dbReference type="GO" id="GO:0000287">
    <property type="term" value="F:magnesium ion binding"/>
    <property type="evidence" value="ECO:0007669"/>
    <property type="project" value="InterPro"/>
</dbReference>
<protein>
    <submittedName>
        <fullName evidence="7">Acetolactate synthase</fullName>
        <ecNumber evidence="7">2.2.1.6</ecNumber>
    </submittedName>
</protein>
<feature type="domain" description="Thiamine pyrophosphate enzyme TPP-binding" evidence="5">
    <location>
        <begin position="378"/>
        <end position="524"/>
    </location>
</feature>
<keyword evidence="8" id="KW-1185">Reference proteome</keyword>
<dbReference type="InterPro" id="IPR011766">
    <property type="entry name" value="TPP_enzyme_TPP-bd"/>
</dbReference>
<gene>
    <name evidence="7" type="primary">alsS</name>
    <name evidence="7" type="ORF">K227x_63870</name>
</gene>
<keyword evidence="7" id="KW-0808">Transferase</keyword>
<dbReference type="EC" id="2.2.1.6" evidence="7"/>
<dbReference type="GO" id="GO:0009097">
    <property type="term" value="P:isoleucine biosynthetic process"/>
    <property type="evidence" value="ECO:0007669"/>
    <property type="project" value="TreeGrafter"/>
</dbReference>
<dbReference type="GO" id="GO:0009099">
    <property type="term" value="P:L-valine biosynthetic process"/>
    <property type="evidence" value="ECO:0007669"/>
    <property type="project" value="TreeGrafter"/>
</dbReference>
<dbReference type="Proteomes" id="UP000318538">
    <property type="component" value="Chromosome"/>
</dbReference>
<dbReference type="CDD" id="cd07035">
    <property type="entry name" value="TPP_PYR_POX_like"/>
    <property type="match status" value="1"/>
</dbReference>
<dbReference type="InterPro" id="IPR029061">
    <property type="entry name" value="THDP-binding"/>
</dbReference>
<dbReference type="Pfam" id="PF02775">
    <property type="entry name" value="TPP_enzyme_C"/>
    <property type="match status" value="1"/>
</dbReference>
<dbReference type="InterPro" id="IPR012000">
    <property type="entry name" value="Thiamin_PyroP_enz_cen_dom"/>
</dbReference>
<dbReference type="KEGG" id="rlc:K227x_63870"/>
<dbReference type="Gene3D" id="3.40.50.970">
    <property type="match status" value="2"/>
</dbReference>
<dbReference type="InterPro" id="IPR045229">
    <property type="entry name" value="TPP_enz"/>
</dbReference>
<reference evidence="7 8" key="1">
    <citation type="submission" date="2019-02" db="EMBL/GenBank/DDBJ databases">
        <title>Deep-cultivation of Planctomycetes and their phenomic and genomic characterization uncovers novel biology.</title>
        <authorList>
            <person name="Wiegand S."/>
            <person name="Jogler M."/>
            <person name="Boedeker C."/>
            <person name="Pinto D."/>
            <person name="Vollmers J."/>
            <person name="Rivas-Marin E."/>
            <person name="Kohn T."/>
            <person name="Peeters S.H."/>
            <person name="Heuer A."/>
            <person name="Rast P."/>
            <person name="Oberbeckmann S."/>
            <person name="Bunk B."/>
            <person name="Jeske O."/>
            <person name="Meyerdierks A."/>
            <person name="Storesund J.E."/>
            <person name="Kallscheuer N."/>
            <person name="Luecker S."/>
            <person name="Lage O.M."/>
            <person name="Pohl T."/>
            <person name="Merkel B.J."/>
            <person name="Hornburger P."/>
            <person name="Mueller R.-W."/>
            <person name="Bruemmer F."/>
            <person name="Labrenz M."/>
            <person name="Spormann A.M."/>
            <person name="Op den Camp H."/>
            <person name="Overmann J."/>
            <person name="Amann R."/>
            <person name="Jetten M.S.M."/>
            <person name="Mascher T."/>
            <person name="Medema M.H."/>
            <person name="Devos D.P."/>
            <person name="Kaster A.-K."/>
            <person name="Ovreas L."/>
            <person name="Rohde M."/>
            <person name="Galperin M.Y."/>
            <person name="Jogler C."/>
        </authorList>
    </citation>
    <scope>NUCLEOTIDE SEQUENCE [LARGE SCALE GENOMIC DNA]</scope>
    <source>
        <strain evidence="7 8">K22_7</strain>
    </source>
</reference>
<dbReference type="GO" id="GO:0050660">
    <property type="term" value="F:flavin adenine dinucleotide binding"/>
    <property type="evidence" value="ECO:0007669"/>
    <property type="project" value="TreeGrafter"/>
</dbReference>
<proteinExistence type="inferred from homology"/>
<dbReference type="GO" id="GO:0005948">
    <property type="term" value="C:acetolactate synthase complex"/>
    <property type="evidence" value="ECO:0007669"/>
    <property type="project" value="TreeGrafter"/>
</dbReference>
<evidence type="ECO:0000256" key="3">
    <source>
        <dbReference type="RuleBase" id="RU362132"/>
    </source>
</evidence>
<dbReference type="NCBIfam" id="NF006187">
    <property type="entry name" value="PRK08322.1"/>
    <property type="match status" value="1"/>
</dbReference>
<feature type="domain" description="Thiamine pyrophosphate enzyme N-terminal TPP-binding" evidence="6">
    <location>
        <begin position="1"/>
        <end position="116"/>
    </location>
</feature>
<dbReference type="InterPro" id="IPR012001">
    <property type="entry name" value="Thiamin_PyroP_enz_TPP-bd_dom"/>
</dbReference>
<dbReference type="SUPFAM" id="SSF52467">
    <property type="entry name" value="DHS-like NAD/FAD-binding domain"/>
    <property type="match status" value="1"/>
</dbReference>
<keyword evidence="2 3" id="KW-0786">Thiamine pyrophosphate</keyword>
<dbReference type="Pfam" id="PF00205">
    <property type="entry name" value="TPP_enzyme_M"/>
    <property type="match status" value="1"/>
</dbReference>
<dbReference type="InterPro" id="IPR029035">
    <property type="entry name" value="DHS-like_NAD/FAD-binding_dom"/>
</dbReference>
<dbReference type="SUPFAM" id="SSF52518">
    <property type="entry name" value="Thiamin diphosphate-binding fold (THDP-binding)"/>
    <property type="match status" value="2"/>
</dbReference>
<evidence type="ECO:0000256" key="2">
    <source>
        <dbReference type="ARBA" id="ARBA00023052"/>
    </source>
</evidence>
<accession>A0A517NLE7</accession>
<dbReference type="RefSeq" id="WP_218933643.1">
    <property type="nucleotide sequence ID" value="NZ_CP036525.1"/>
</dbReference>
<dbReference type="EMBL" id="CP036525">
    <property type="protein sequence ID" value="QDT07958.1"/>
    <property type="molecule type" value="Genomic_DNA"/>
</dbReference>
<evidence type="ECO:0000313" key="8">
    <source>
        <dbReference type="Proteomes" id="UP000318538"/>
    </source>
</evidence>
<dbReference type="AlphaFoldDB" id="A0A517NLE7"/>
<evidence type="ECO:0000256" key="1">
    <source>
        <dbReference type="ARBA" id="ARBA00007812"/>
    </source>
</evidence>
<dbReference type="Pfam" id="PF02776">
    <property type="entry name" value="TPP_enzyme_N"/>
    <property type="match status" value="1"/>
</dbReference>
<evidence type="ECO:0000259" key="5">
    <source>
        <dbReference type="Pfam" id="PF02775"/>
    </source>
</evidence>
<feature type="domain" description="Thiamine pyrophosphate enzyme central" evidence="4">
    <location>
        <begin position="186"/>
        <end position="318"/>
    </location>
</feature>
<dbReference type="Gene3D" id="3.40.50.1220">
    <property type="entry name" value="TPP-binding domain"/>
    <property type="match status" value="1"/>
</dbReference>
<evidence type="ECO:0000259" key="6">
    <source>
        <dbReference type="Pfam" id="PF02776"/>
    </source>
</evidence>
<dbReference type="PROSITE" id="PS00187">
    <property type="entry name" value="TPP_ENZYMES"/>
    <property type="match status" value="1"/>
</dbReference>
<name>A0A517NLE7_9BACT</name>
<organism evidence="7 8">
    <name type="scientific">Rubripirellula lacrimiformis</name>
    <dbReference type="NCBI Taxonomy" id="1930273"/>
    <lineage>
        <taxon>Bacteria</taxon>
        <taxon>Pseudomonadati</taxon>
        <taxon>Planctomycetota</taxon>
        <taxon>Planctomycetia</taxon>
        <taxon>Pirellulales</taxon>
        <taxon>Pirellulaceae</taxon>
        <taxon>Rubripirellula</taxon>
    </lineage>
</organism>
<dbReference type="InterPro" id="IPR000399">
    <property type="entry name" value="TPP-bd_CS"/>
</dbReference>
<evidence type="ECO:0000259" key="4">
    <source>
        <dbReference type="Pfam" id="PF00205"/>
    </source>
</evidence>